<proteinExistence type="predicted"/>
<dbReference type="Pfam" id="PF00172">
    <property type="entry name" value="Zn_clus"/>
    <property type="match status" value="1"/>
</dbReference>
<dbReference type="PROSITE" id="PS00463">
    <property type="entry name" value="ZN2_CY6_FUNGAL_1"/>
    <property type="match status" value="1"/>
</dbReference>
<keyword evidence="4" id="KW-0804">Transcription</keyword>
<feature type="domain" description="Zn(2)-C6 fungal-type" evidence="7">
    <location>
        <begin position="23"/>
        <end position="54"/>
    </location>
</feature>
<dbReference type="GO" id="GO:0000976">
    <property type="term" value="F:transcription cis-regulatory region binding"/>
    <property type="evidence" value="ECO:0007669"/>
    <property type="project" value="TreeGrafter"/>
</dbReference>
<accession>A0A1Y2ATB6</accession>
<comment type="caution">
    <text evidence="8">The sequence shown here is derived from an EMBL/GenBank/DDBJ whole genome shotgun (WGS) entry which is preliminary data.</text>
</comment>
<dbReference type="InterPro" id="IPR001138">
    <property type="entry name" value="Zn2Cys6_DnaBD"/>
</dbReference>
<dbReference type="GO" id="GO:0000981">
    <property type="term" value="F:DNA-binding transcription factor activity, RNA polymerase II-specific"/>
    <property type="evidence" value="ECO:0007669"/>
    <property type="project" value="InterPro"/>
</dbReference>
<keyword evidence="9" id="KW-1185">Reference proteome</keyword>
<feature type="compositionally biased region" description="Polar residues" evidence="6">
    <location>
        <begin position="1"/>
        <end position="13"/>
    </location>
</feature>
<feature type="region of interest" description="Disordered" evidence="6">
    <location>
        <begin position="1"/>
        <end position="21"/>
    </location>
</feature>
<evidence type="ECO:0000256" key="1">
    <source>
        <dbReference type="ARBA" id="ARBA00004123"/>
    </source>
</evidence>
<dbReference type="PANTHER" id="PTHR31845">
    <property type="entry name" value="FINGER DOMAIN PROTEIN, PUTATIVE-RELATED"/>
    <property type="match status" value="1"/>
</dbReference>
<evidence type="ECO:0000256" key="5">
    <source>
        <dbReference type="ARBA" id="ARBA00023242"/>
    </source>
</evidence>
<dbReference type="Proteomes" id="UP000193986">
    <property type="component" value="Unassembled WGS sequence"/>
</dbReference>
<dbReference type="InterPro" id="IPR036864">
    <property type="entry name" value="Zn2-C6_fun-type_DNA-bd_sf"/>
</dbReference>
<dbReference type="PANTHER" id="PTHR31845:SF17">
    <property type="entry name" value="ZN(II)2CYS6 TRANSCRIPTION FACTOR (EUROFUNG)"/>
    <property type="match status" value="1"/>
</dbReference>
<protein>
    <recommendedName>
        <fullName evidence="7">Zn(2)-C6 fungal-type domain-containing protein</fullName>
    </recommendedName>
</protein>
<comment type="subcellular location">
    <subcellularLocation>
        <location evidence="1">Nucleus</location>
    </subcellularLocation>
</comment>
<gene>
    <name evidence="8" type="ORF">BCR39DRAFT_589964</name>
</gene>
<dbReference type="CDD" id="cd00067">
    <property type="entry name" value="GAL4"/>
    <property type="match status" value="1"/>
</dbReference>
<keyword evidence="3" id="KW-0238">DNA-binding</keyword>
<dbReference type="AlphaFoldDB" id="A0A1Y2ATB6"/>
<sequence>MLPGTSTTPSASTRGDRPTPKVACQACRSHKAKCDGLLSNTCSRCLRSNIECVYLEHRRGRKVGSKSKTKLSARRRRPAERGGTDQLSFSPVPSRTSQLRPRSESVSSGVRSPMPTEDTTEVILVGPNTQGVPNGRRSEDEPSISGETQHGWTDPVSASIMPLGIAKELISFYYSHQNFLVCVCDPVLYDFTTLRSKSAFLFTSCLVCATKRHRQQYHEACLLLQKQQCYKHFELNTTDIETLLALTLMTHWKVQDDQRSLTLLSWAISMGLSLGLDETDSPELLVAGERAVRQARAGQRAWMISTYMTSLTQRIGLCPGTSSTIRRCESFHDHPLALAGDAYLAAWCQIRVIGNNAKTHIREGVTNGRPDHSVVLRLIDAEISRWLAHWTTELSGERFKLYRPMVKILGLHIQLELRSSVEIDDNPANVFVVSEQYWGALNCLEAVLEARGVLRFVRDMGCMITSYASAKLVEVVCKTSLLGSPAQLQAYKLVCDVARVYQTLSHSQIDLASVQARHLFDLARGLET</sequence>
<dbReference type="SUPFAM" id="SSF57701">
    <property type="entry name" value="Zn2/Cys6 DNA-binding domain"/>
    <property type="match status" value="1"/>
</dbReference>
<feature type="compositionally biased region" description="Basic residues" evidence="6">
    <location>
        <begin position="61"/>
        <end position="78"/>
    </location>
</feature>
<evidence type="ECO:0000313" key="9">
    <source>
        <dbReference type="Proteomes" id="UP000193986"/>
    </source>
</evidence>
<feature type="compositionally biased region" description="Polar residues" evidence="6">
    <location>
        <begin position="85"/>
        <end position="110"/>
    </location>
</feature>
<evidence type="ECO:0000313" key="8">
    <source>
        <dbReference type="EMBL" id="ORY25828.1"/>
    </source>
</evidence>
<dbReference type="STRING" id="71784.A0A1Y2ATB6"/>
<evidence type="ECO:0000256" key="3">
    <source>
        <dbReference type="ARBA" id="ARBA00023125"/>
    </source>
</evidence>
<evidence type="ECO:0000259" key="7">
    <source>
        <dbReference type="PROSITE" id="PS50048"/>
    </source>
</evidence>
<evidence type="ECO:0000256" key="2">
    <source>
        <dbReference type="ARBA" id="ARBA00023015"/>
    </source>
</evidence>
<dbReference type="CDD" id="cd12148">
    <property type="entry name" value="fungal_TF_MHR"/>
    <property type="match status" value="1"/>
</dbReference>
<name>A0A1Y2ATB6_9TREE</name>
<keyword evidence="2" id="KW-0805">Transcription regulation</keyword>
<dbReference type="Gene3D" id="4.10.240.10">
    <property type="entry name" value="Zn(2)-C6 fungal-type DNA-binding domain"/>
    <property type="match status" value="1"/>
</dbReference>
<organism evidence="8 9">
    <name type="scientific">Naematelia encephala</name>
    <dbReference type="NCBI Taxonomy" id="71784"/>
    <lineage>
        <taxon>Eukaryota</taxon>
        <taxon>Fungi</taxon>
        <taxon>Dikarya</taxon>
        <taxon>Basidiomycota</taxon>
        <taxon>Agaricomycotina</taxon>
        <taxon>Tremellomycetes</taxon>
        <taxon>Tremellales</taxon>
        <taxon>Naemateliaceae</taxon>
        <taxon>Naematelia</taxon>
    </lineage>
</organism>
<dbReference type="PROSITE" id="PS50048">
    <property type="entry name" value="ZN2_CY6_FUNGAL_2"/>
    <property type="match status" value="1"/>
</dbReference>
<dbReference type="OrthoDB" id="3163292at2759"/>
<dbReference type="SMART" id="SM00066">
    <property type="entry name" value="GAL4"/>
    <property type="match status" value="1"/>
</dbReference>
<dbReference type="EMBL" id="MCFC01000053">
    <property type="protein sequence ID" value="ORY25828.1"/>
    <property type="molecule type" value="Genomic_DNA"/>
</dbReference>
<feature type="region of interest" description="Disordered" evidence="6">
    <location>
        <begin position="61"/>
        <end position="151"/>
    </location>
</feature>
<dbReference type="GO" id="GO:0005634">
    <property type="term" value="C:nucleus"/>
    <property type="evidence" value="ECO:0007669"/>
    <property type="project" value="UniProtKB-SubCell"/>
</dbReference>
<reference evidence="8 9" key="1">
    <citation type="submission" date="2016-07" db="EMBL/GenBank/DDBJ databases">
        <title>Pervasive Adenine N6-methylation of Active Genes in Fungi.</title>
        <authorList>
            <consortium name="DOE Joint Genome Institute"/>
            <person name="Mondo S.J."/>
            <person name="Dannebaum R.O."/>
            <person name="Kuo R.C."/>
            <person name="Labutti K."/>
            <person name="Haridas S."/>
            <person name="Kuo A."/>
            <person name="Salamov A."/>
            <person name="Ahrendt S.R."/>
            <person name="Lipzen A."/>
            <person name="Sullivan W."/>
            <person name="Andreopoulos W.B."/>
            <person name="Clum A."/>
            <person name="Lindquist E."/>
            <person name="Daum C."/>
            <person name="Ramamoorthy G.K."/>
            <person name="Gryganskyi A."/>
            <person name="Culley D."/>
            <person name="Magnuson J.K."/>
            <person name="James T.Y."/>
            <person name="O'Malley M.A."/>
            <person name="Stajich J.E."/>
            <person name="Spatafora J.W."/>
            <person name="Visel A."/>
            <person name="Grigoriev I.V."/>
        </authorList>
    </citation>
    <scope>NUCLEOTIDE SEQUENCE [LARGE SCALE GENOMIC DNA]</scope>
    <source>
        <strain evidence="8 9">68-887.2</strain>
    </source>
</reference>
<evidence type="ECO:0000256" key="6">
    <source>
        <dbReference type="SAM" id="MobiDB-lite"/>
    </source>
</evidence>
<evidence type="ECO:0000256" key="4">
    <source>
        <dbReference type="ARBA" id="ARBA00023163"/>
    </source>
</evidence>
<dbReference type="GO" id="GO:0008270">
    <property type="term" value="F:zinc ion binding"/>
    <property type="evidence" value="ECO:0007669"/>
    <property type="project" value="InterPro"/>
</dbReference>
<keyword evidence="5" id="KW-0539">Nucleus</keyword>
<dbReference type="InterPro" id="IPR051089">
    <property type="entry name" value="prtT"/>
</dbReference>
<dbReference type="InParanoid" id="A0A1Y2ATB6"/>